<comment type="caution">
    <text evidence="1">The sequence shown here is derived from an EMBL/GenBank/DDBJ whole genome shotgun (WGS) entry which is preliminary data.</text>
</comment>
<organism evidence="1">
    <name type="scientific">Fusarium acuminatum CS5907</name>
    <dbReference type="NCBI Taxonomy" id="1318461"/>
    <lineage>
        <taxon>Eukaryota</taxon>
        <taxon>Fungi</taxon>
        <taxon>Dikarya</taxon>
        <taxon>Ascomycota</taxon>
        <taxon>Pezizomycotina</taxon>
        <taxon>Sordariomycetes</taxon>
        <taxon>Hypocreomycetidae</taxon>
        <taxon>Hypocreales</taxon>
        <taxon>Nectriaceae</taxon>
        <taxon>Fusarium</taxon>
        <taxon>Fusarium tricinctum species complex</taxon>
    </lineage>
</organism>
<dbReference type="AlphaFoldDB" id="A0A096PEF8"/>
<evidence type="ECO:0000313" key="1">
    <source>
        <dbReference type="EMBL" id="CEG03465.1"/>
    </source>
</evidence>
<gene>
    <name evidence="1" type="ORF">BN851_0053800</name>
</gene>
<proteinExistence type="predicted"/>
<dbReference type="EMBL" id="CBMG010000973">
    <property type="protein sequence ID" value="CEG03465.1"/>
    <property type="molecule type" value="Genomic_DNA"/>
</dbReference>
<sequence length="84" mass="9589">MVAVRFEQKASIHLTSFFGIPRAFSLCSILSLNTPLPVPEEEQRLLCQPPLSRPKMIGGQEPVRLDGVRDAVRYYCFQDLAQRR</sequence>
<name>A0A096PEF8_9HYPO</name>
<reference evidence="1" key="1">
    <citation type="submission" date="2013-05" db="EMBL/GenBank/DDBJ databases">
        <title>Draft genome sequences of six wheat associated Fusarium spp. isolates.</title>
        <authorList>
            <person name="Moolhuijzen P.M."/>
            <person name="Manners J.M."/>
            <person name="Wilcox S."/>
            <person name="Bellgard M.I."/>
            <person name="Gardiner D.M."/>
        </authorList>
    </citation>
    <scope>NUCLEOTIDE SEQUENCE</scope>
    <source>
        <strain evidence="1">CS5907</strain>
        <strain evidence="1">CS5907</strain>
    </source>
</reference>
<protein>
    <submittedName>
        <fullName evidence="1">WGS project CBMG000000000 data, contig CS5907-c000975</fullName>
    </submittedName>
</protein>
<accession>A0A096PEF8</accession>